<evidence type="ECO:0000313" key="2">
    <source>
        <dbReference type="EMBL" id="PPK78993.1"/>
    </source>
</evidence>
<dbReference type="EMBL" id="PTJA01000012">
    <property type="protein sequence ID" value="PPK78993.1"/>
    <property type="molecule type" value="Genomic_DNA"/>
</dbReference>
<keyword evidence="1" id="KW-0732">Signal</keyword>
<accession>A0A2S6HNQ5</accession>
<dbReference type="RefSeq" id="WP_104438684.1">
    <property type="nucleotide sequence ID" value="NZ_PTJA01000012.1"/>
</dbReference>
<gene>
    <name evidence="2" type="ORF">BXY41_112153</name>
</gene>
<dbReference type="AlphaFoldDB" id="A0A2S6HNQ5"/>
<feature type="signal peptide" evidence="1">
    <location>
        <begin position="1"/>
        <end position="23"/>
    </location>
</feature>
<evidence type="ECO:0000313" key="3">
    <source>
        <dbReference type="Proteomes" id="UP000237749"/>
    </source>
</evidence>
<protein>
    <recommendedName>
        <fullName evidence="4">DUF4430 domain-containing protein</fullName>
    </recommendedName>
</protein>
<keyword evidence="3" id="KW-1185">Reference proteome</keyword>
<comment type="caution">
    <text evidence="2">The sequence shown here is derived from an EMBL/GenBank/DDBJ whole genome shotgun (WGS) entry which is preliminary data.</text>
</comment>
<evidence type="ECO:0000256" key="1">
    <source>
        <dbReference type="SAM" id="SignalP"/>
    </source>
</evidence>
<organism evidence="2 3">
    <name type="scientific">Lacrimispora xylanisolvens</name>
    <dbReference type="NCBI Taxonomy" id="384636"/>
    <lineage>
        <taxon>Bacteria</taxon>
        <taxon>Bacillati</taxon>
        <taxon>Bacillota</taxon>
        <taxon>Clostridia</taxon>
        <taxon>Lachnospirales</taxon>
        <taxon>Lachnospiraceae</taxon>
        <taxon>Lacrimispora</taxon>
    </lineage>
</organism>
<feature type="chain" id="PRO_5015609014" description="DUF4430 domain-containing protein" evidence="1">
    <location>
        <begin position="24"/>
        <end position="209"/>
    </location>
</feature>
<evidence type="ECO:0008006" key="4">
    <source>
        <dbReference type="Google" id="ProtNLM"/>
    </source>
</evidence>
<dbReference type="Proteomes" id="UP000237749">
    <property type="component" value="Unassembled WGS sequence"/>
</dbReference>
<name>A0A2S6HNQ5_9FIRM</name>
<sequence length="209" mass="23565">MIKYLKKGLAAVVLVIIIFNAFACNSRLTESIGSNSDDGDNTSVLVINNMEQSENDVGNGEQLYYDKTKELEENIHSLNTVLEKKYGKSFKILALEDYEKGEPSDWTIILKDKRVGIDTSTWKFDYNPDSDESKYMKAVLRFFTFICGEDMGMSLWQLTGDLLDGGADETRYGFVHNGSQVTYKNGSAAIYESGISQDTMYIWLTPGEY</sequence>
<reference evidence="2 3" key="1">
    <citation type="submission" date="2018-02" db="EMBL/GenBank/DDBJ databases">
        <title>Genomic Encyclopedia of Archaeal and Bacterial Type Strains, Phase II (KMG-II): from individual species to whole genera.</title>
        <authorList>
            <person name="Goeker M."/>
        </authorList>
    </citation>
    <scope>NUCLEOTIDE SEQUENCE [LARGE SCALE GENOMIC DNA]</scope>
    <source>
        <strain evidence="2 3">DSM 3808</strain>
    </source>
</reference>
<proteinExistence type="predicted"/>